<accession>A0ABX5QXH7</accession>
<proteinExistence type="predicted"/>
<evidence type="ECO:0000313" key="2">
    <source>
        <dbReference type="Proteomes" id="UP000288804"/>
    </source>
</evidence>
<organism evidence="1 2">
    <name type="scientific">Yersinia hibernica</name>
    <dbReference type="NCBI Taxonomy" id="2339259"/>
    <lineage>
        <taxon>Bacteria</taxon>
        <taxon>Pseudomonadati</taxon>
        <taxon>Pseudomonadota</taxon>
        <taxon>Gammaproteobacteria</taxon>
        <taxon>Enterobacterales</taxon>
        <taxon>Yersiniaceae</taxon>
        <taxon>Yersinia</taxon>
    </lineage>
</organism>
<dbReference type="EMBL" id="CP032487">
    <property type="protein sequence ID" value="QAX78012.1"/>
    <property type="molecule type" value="Genomic_DNA"/>
</dbReference>
<sequence>MLQSSSTYSYKKYPSVDDIISSPNNSEIIMSGCFFKDKVTVNASLEQAKEDDKFNAIMIENACFSISKNFHHTNYLSINQVDKANIIAIKYLPMLQNKLDEKYDLLRDCLNKQLIMAKESYHTKGKEIFNELIARNLAGVASSDINHRNWVNENPLTKAMLDCIQDSHDQTDINAVISDRVIQFFNYKLPDTMQEIASLDTFLMKGIDEIIDHTFFAENVRVTYSDELAASIQDKIENPTNVAVIPSKSERQNLELLLHSFKL</sequence>
<dbReference type="RefSeq" id="WP_129195802.1">
    <property type="nucleotide sequence ID" value="NZ_CABHXI010000028.1"/>
</dbReference>
<reference evidence="2" key="1">
    <citation type="submission" date="2018-09" db="EMBL/GenBank/DDBJ databases">
        <title>Yersinia hibernicus sp. nov.</title>
        <authorList>
            <person name="Nguyen S.V."/>
            <person name="Mundanda D.M."/>
            <person name="Anes J."/>
            <person name="Fanning S."/>
        </authorList>
    </citation>
    <scope>NUCLEOTIDE SEQUENCE [LARGE SCALE GENOMIC DNA]</scope>
    <source>
        <strain evidence="2">CFS1934</strain>
    </source>
</reference>
<gene>
    <name evidence="1" type="ORF">D5F51_05280</name>
</gene>
<name>A0ABX5QXH7_9GAMM</name>
<keyword evidence="2" id="KW-1185">Reference proteome</keyword>
<dbReference type="Proteomes" id="UP000288804">
    <property type="component" value="Chromosome"/>
</dbReference>
<evidence type="ECO:0000313" key="1">
    <source>
        <dbReference type="EMBL" id="QAX78012.1"/>
    </source>
</evidence>
<protein>
    <submittedName>
        <fullName evidence="1">Uncharacterized protein</fullName>
    </submittedName>
</protein>